<dbReference type="RefSeq" id="WP_171203345.1">
    <property type="nucleotide sequence ID" value="NZ_BAAANP010000004.1"/>
</dbReference>
<proteinExistence type="predicted"/>
<feature type="region of interest" description="Disordered" evidence="1">
    <location>
        <begin position="1"/>
        <end position="25"/>
    </location>
</feature>
<name>A0A849BSV1_9ACTN</name>
<accession>A0A849BSV1</accession>
<dbReference type="PRINTS" id="PR00413">
    <property type="entry name" value="HADHALOGNASE"/>
</dbReference>
<sequence length="252" mass="25908">MPAETTPSAAASTGEARAAAPDARLPGSGLPDAVLFDMDGTLVDTEPVWWAAERALVEAHGGVWTDSQAMALVGNQLEVSAEVLRSEGGVDLPVRELIEVLGAQVGAELRRDPRWRPGAHELLTGLAERGVPLALVTMSWRSMADAMLAHLPDGLFDVVVTGDACERGKPHPEPYLRAAAALGVEPARCVAVEDSPTGLASAEAAGVPAIAVPHVVALPEGPGRTVVPTLAGVAPEDLLPLVARRGSTATGS</sequence>
<dbReference type="Gene3D" id="3.40.50.1000">
    <property type="entry name" value="HAD superfamily/HAD-like"/>
    <property type="match status" value="1"/>
</dbReference>
<dbReference type="PANTHER" id="PTHR18901">
    <property type="entry name" value="2-DEOXYGLUCOSE-6-PHOSPHATE PHOSPHATASE 2"/>
    <property type="match status" value="1"/>
</dbReference>
<dbReference type="InterPro" id="IPR036412">
    <property type="entry name" value="HAD-like_sf"/>
</dbReference>
<dbReference type="PANTHER" id="PTHR18901:SF38">
    <property type="entry name" value="PSEUDOURIDINE-5'-PHOSPHATASE"/>
    <property type="match status" value="1"/>
</dbReference>
<dbReference type="InterPro" id="IPR023214">
    <property type="entry name" value="HAD_sf"/>
</dbReference>
<dbReference type="Proteomes" id="UP000555552">
    <property type="component" value="Unassembled WGS sequence"/>
</dbReference>
<dbReference type="InterPro" id="IPR023198">
    <property type="entry name" value="PGP-like_dom2"/>
</dbReference>
<dbReference type="SFLD" id="SFLDG01129">
    <property type="entry name" value="C1.5:_HAD__Beta-PGM__Phosphata"/>
    <property type="match status" value="1"/>
</dbReference>
<dbReference type="CDD" id="cd07505">
    <property type="entry name" value="HAD_BPGM-like"/>
    <property type="match status" value="1"/>
</dbReference>
<dbReference type="SUPFAM" id="SSF56784">
    <property type="entry name" value="HAD-like"/>
    <property type="match status" value="1"/>
</dbReference>
<protein>
    <submittedName>
        <fullName evidence="2">HAD family phosphatase</fullName>
    </submittedName>
</protein>
<dbReference type="EMBL" id="JABEMA010000156">
    <property type="protein sequence ID" value="NNH23534.1"/>
    <property type="molecule type" value="Genomic_DNA"/>
</dbReference>
<dbReference type="InterPro" id="IPR041492">
    <property type="entry name" value="HAD_2"/>
</dbReference>
<dbReference type="SFLD" id="SFLDS00003">
    <property type="entry name" value="Haloacid_Dehalogenase"/>
    <property type="match status" value="1"/>
</dbReference>
<keyword evidence="3" id="KW-1185">Reference proteome</keyword>
<dbReference type="AlphaFoldDB" id="A0A849BSV1"/>
<dbReference type="InterPro" id="IPR006439">
    <property type="entry name" value="HAD-SF_hydro_IA"/>
</dbReference>
<dbReference type="Gene3D" id="1.10.150.240">
    <property type="entry name" value="Putative phosphatase, domain 2"/>
    <property type="match status" value="1"/>
</dbReference>
<organism evidence="2 3">
    <name type="scientific">Pseudokineococcus marinus</name>
    <dbReference type="NCBI Taxonomy" id="351215"/>
    <lineage>
        <taxon>Bacteria</taxon>
        <taxon>Bacillati</taxon>
        <taxon>Actinomycetota</taxon>
        <taxon>Actinomycetes</taxon>
        <taxon>Kineosporiales</taxon>
        <taxon>Kineosporiaceae</taxon>
        <taxon>Pseudokineococcus</taxon>
    </lineage>
</organism>
<comment type="caution">
    <text evidence="2">The sequence shown here is derived from an EMBL/GenBank/DDBJ whole genome shotgun (WGS) entry which is preliminary data.</text>
</comment>
<reference evidence="2 3" key="1">
    <citation type="submission" date="2020-05" db="EMBL/GenBank/DDBJ databases">
        <title>MicrobeNet Type strains.</title>
        <authorList>
            <person name="Nicholson A.C."/>
        </authorList>
    </citation>
    <scope>NUCLEOTIDE SEQUENCE [LARGE SCALE GENOMIC DNA]</scope>
    <source>
        <strain evidence="2 3">JCM 14547</strain>
    </source>
</reference>
<dbReference type="NCBIfam" id="TIGR01509">
    <property type="entry name" value="HAD-SF-IA-v3"/>
    <property type="match status" value="1"/>
</dbReference>
<evidence type="ECO:0000313" key="3">
    <source>
        <dbReference type="Proteomes" id="UP000555552"/>
    </source>
</evidence>
<gene>
    <name evidence="2" type="ORF">HLB09_10610</name>
</gene>
<feature type="compositionally biased region" description="Low complexity" evidence="1">
    <location>
        <begin position="1"/>
        <end position="20"/>
    </location>
</feature>
<dbReference type="Pfam" id="PF13419">
    <property type="entry name" value="HAD_2"/>
    <property type="match status" value="1"/>
</dbReference>
<evidence type="ECO:0000313" key="2">
    <source>
        <dbReference type="EMBL" id="NNH23534.1"/>
    </source>
</evidence>
<evidence type="ECO:0000256" key="1">
    <source>
        <dbReference type="SAM" id="MobiDB-lite"/>
    </source>
</evidence>